<proteinExistence type="predicted"/>
<keyword evidence="3" id="KW-1185">Reference proteome</keyword>
<feature type="compositionally biased region" description="Low complexity" evidence="1">
    <location>
        <begin position="50"/>
        <end position="63"/>
    </location>
</feature>
<reference evidence="2" key="1">
    <citation type="journal article" date="2020" name="Fungal Divers.">
        <title>Resolving the Mortierellaceae phylogeny through synthesis of multi-gene phylogenetics and phylogenomics.</title>
        <authorList>
            <person name="Vandepol N."/>
            <person name="Liber J."/>
            <person name="Desiro A."/>
            <person name="Na H."/>
            <person name="Kennedy M."/>
            <person name="Barry K."/>
            <person name="Grigoriev I.V."/>
            <person name="Miller A.N."/>
            <person name="O'Donnell K."/>
            <person name="Stajich J.E."/>
            <person name="Bonito G."/>
        </authorList>
    </citation>
    <scope>NUCLEOTIDE SEQUENCE</scope>
    <source>
        <strain evidence="2">NVP60</strain>
    </source>
</reference>
<dbReference type="EMBL" id="JAAAIN010005436">
    <property type="protein sequence ID" value="KAG0274525.1"/>
    <property type="molecule type" value="Genomic_DNA"/>
</dbReference>
<feature type="compositionally biased region" description="Basic and acidic residues" evidence="1">
    <location>
        <begin position="20"/>
        <end position="30"/>
    </location>
</feature>
<evidence type="ECO:0000313" key="2">
    <source>
        <dbReference type="EMBL" id="KAG0274525.1"/>
    </source>
</evidence>
<evidence type="ECO:0000256" key="1">
    <source>
        <dbReference type="SAM" id="MobiDB-lite"/>
    </source>
</evidence>
<feature type="region of interest" description="Disordered" evidence="1">
    <location>
        <begin position="20"/>
        <end position="63"/>
    </location>
</feature>
<feature type="compositionally biased region" description="Basic and acidic residues" evidence="1">
    <location>
        <begin position="38"/>
        <end position="49"/>
    </location>
</feature>
<organism evidence="2 3">
    <name type="scientific">Linnemannia gamsii</name>
    <dbReference type="NCBI Taxonomy" id="64522"/>
    <lineage>
        <taxon>Eukaryota</taxon>
        <taxon>Fungi</taxon>
        <taxon>Fungi incertae sedis</taxon>
        <taxon>Mucoromycota</taxon>
        <taxon>Mortierellomycotina</taxon>
        <taxon>Mortierellomycetes</taxon>
        <taxon>Mortierellales</taxon>
        <taxon>Mortierellaceae</taxon>
        <taxon>Linnemannia</taxon>
    </lineage>
</organism>
<dbReference type="AlphaFoldDB" id="A0A9P6QMT3"/>
<comment type="caution">
    <text evidence="2">The sequence shown here is derived from an EMBL/GenBank/DDBJ whole genome shotgun (WGS) entry which is preliminary data.</text>
</comment>
<gene>
    <name evidence="2" type="ORF">BGZ97_010490</name>
</gene>
<name>A0A9P6QMT3_9FUNG</name>
<accession>A0A9P6QMT3</accession>
<sequence length="63" mass="7120">MLPGPRDDPRFLTVSTAVQDKPRTETETEIVKAQGNGEVKEVDDVKDKQQQQQQQEQQPVDGQ</sequence>
<feature type="non-terminal residue" evidence="2">
    <location>
        <position position="63"/>
    </location>
</feature>
<dbReference type="Proteomes" id="UP000823405">
    <property type="component" value="Unassembled WGS sequence"/>
</dbReference>
<protein>
    <submittedName>
        <fullName evidence="2">Uncharacterized protein</fullName>
    </submittedName>
</protein>
<evidence type="ECO:0000313" key="3">
    <source>
        <dbReference type="Proteomes" id="UP000823405"/>
    </source>
</evidence>